<name>A0A9P6SRC8_9FUNG</name>
<accession>A0A9P6SRC8</accession>
<evidence type="ECO:0000313" key="2">
    <source>
        <dbReference type="Proteomes" id="UP000703661"/>
    </source>
</evidence>
<sequence>MLTYSSIAHVISGSLSMLDKEKTVLHFDGAPSIEKSGERERRRLQSKKQIDEISSDINRLRQSKKGSPRKIYDRIKNVFRPPPEAFQQIREELSRLGWTVCQCEFQSDTCIAVHCREKQAGNDIVVLTRDSDLICYEQINTVAMPVGRKHELHIFTKSGVTEYLDLPSPLHLLLVAIATTNDYVQGIRRCGIKTNTKYFRHLALDEGSQSLDSDVKVLIEKRVAMIKAALSDYIGNRRKSPEDFNNAIEAFI</sequence>
<keyword evidence="2" id="KW-1185">Reference proteome</keyword>
<dbReference type="Gene3D" id="3.40.50.1010">
    <property type="entry name" value="5'-nuclease"/>
    <property type="match status" value="1"/>
</dbReference>
<organism evidence="1 2">
    <name type="scientific">Entomortierella chlamydospora</name>
    <dbReference type="NCBI Taxonomy" id="101097"/>
    <lineage>
        <taxon>Eukaryota</taxon>
        <taxon>Fungi</taxon>
        <taxon>Fungi incertae sedis</taxon>
        <taxon>Mucoromycota</taxon>
        <taxon>Mortierellomycotina</taxon>
        <taxon>Mortierellomycetes</taxon>
        <taxon>Mortierellales</taxon>
        <taxon>Mortierellaceae</taxon>
        <taxon>Entomortierella</taxon>
    </lineage>
</organism>
<dbReference type="EMBL" id="JAAAID010004277">
    <property type="protein sequence ID" value="KAF9993625.1"/>
    <property type="molecule type" value="Genomic_DNA"/>
</dbReference>
<gene>
    <name evidence="1" type="ORF">BGZ80_008074</name>
</gene>
<protein>
    <submittedName>
        <fullName evidence="1">Uncharacterized protein</fullName>
    </submittedName>
</protein>
<feature type="non-terminal residue" evidence="1">
    <location>
        <position position="1"/>
    </location>
</feature>
<dbReference type="SUPFAM" id="SSF88723">
    <property type="entry name" value="PIN domain-like"/>
    <property type="match status" value="1"/>
</dbReference>
<comment type="caution">
    <text evidence="1">The sequence shown here is derived from an EMBL/GenBank/DDBJ whole genome shotgun (WGS) entry which is preliminary data.</text>
</comment>
<dbReference type="AlphaFoldDB" id="A0A9P6SRC8"/>
<proteinExistence type="predicted"/>
<evidence type="ECO:0000313" key="1">
    <source>
        <dbReference type="EMBL" id="KAF9993625.1"/>
    </source>
</evidence>
<dbReference type="InterPro" id="IPR029060">
    <property type="entry name" value="PIN-like_dom_sf"/>
</dbReference>
<dbReference type="Proteomes" id="UP000703661">
    <property type="component" value="Unassembled WGS sequence"/>
</dbReference>
<reference evidence="1" key="1">
    <citation type="journal article" date="2020" name="Fungal Divers.">
        <title>Resolving the Mortierellaceae phylogeny through synthesis of multi-gene phylogenetics and phylogenomics.</title>
        <authorList>
            <person name="Vandepol N."/>
            <person name="Liber J."/>
            <person name="Desiro A."/>
            <person name="Na H."/>
            <person name="Kennedy M."/>
            <person name="Barry K."/>
            <person name="Grigoriev I.V."/>
            <person name="Miller A.N."/>
            <person name="O'Donnell K."/>
            <person name="Stajich J.E."/>
            <person name="Bonito G."/>
        </authorList>
    </citation>
    <scope>NUCLEOTIDE SEQUENCE</scope>
    <source>
        <strain evidence="1">NRRL 2769</strain>
    </source>
</reference>